<dbReference type="InterPro" id="IPR011990">
    <property type="entry name" value="TPR-like_helical_dom_sf"/>
</dbReference>
<dbReference type="STRING" id="1088818.A0A2H9ZRR5"/>
<dbReference type="Proteomes" id="UP000236161">
    <property type="component" value="Unassembled WGS sequence"/>
</dbReference>
<evidence type="ECO:0000256" key="2">
    <source>
        <dbReference type="ARBA" id="ARBA00022737"/>
    </source>
</evidence>
<dbReference type="InterPro" id="IPR033443">
    <property type="entry name" value="PROP1-like_PPR_dom"/>
</dbReference>
<dbReference type="Pfam" id="PF03161">
    <property type="entry name" value="LAGLIDADG_2"/>
    <property type="match status" value="1"/>
</dbReference>
<feature type="repeat" description="PPR" evidence="4">
    <location>
        <begin position="443"/>
        <end position="477"/>
    </location>
</feature>
<dbReference type="GO" id="GO:0004519">
    <property type="term" value="F:endonuclease activity"/>
    <property type="evidence" value="ECO:0007669"/>
    <property type="project" value="InterPro"/>
</dbReference>
<dbReference type="InterPro" id="IPR052500">
    <property type="entry name" value="Chloro/Mito_RNA_Process"/>
</dbReference>
<keyword evidence="7" id="KW-0808">Transferase</keyword>
<dbReference type="GO" id="GO:0048564">
    <property type="term" value="P:photosystem I assembly"/>
    <property type="evidence" value="ECO:0007669"/>
    <property type="project" value="TreeGrafter"/>
</dbReference>
<dbReference type="Pfam" id="PF01535">
    <property type="entry name" value="PPR"/>
    <property type="match status" value="2"/>
</dbReference>
<proteinExistence type="predicted"/>
<reference evidence="7 8" key="1">
    <citation type="journal article" date="2017" name="Nature">
        <title>The Apostasia genome and the evolution of orchids.</title>
        <authorList>
            <person name="Zhang G.Q."/>
            <person name="Liu K.W."/>
            <person name="Li Z."/>
            <person name="Lohaus R."/>
            <person name="Hsiao Y.Y."/>
            <person name="Niu S.C."/>
            <person name="Wang J.Y."/>
            <person name="Lin Y.C."/>
            <person name="Xu Q."/>
            <person name="Chen L.J."/>
            <person name="Yoshida K."/>
            <person name="Fujiwara S."/>
            <person name="Wang Z.W."/>
            <person name="Zhang Y.Q."/>
            <person name="Mitsuda N."/>
            <person name="Wang M."/>
            <person name="Liu G.H."/>
            <person name="Pecoraro L."/>
            <person name="Huang H.X."/>
            <person name="Xiao X.J."/>
            <person name="Lin M."/>
            <person name="Wu X.Y."/>
            <person name="Wu W.L."/>
            <person name="Chen Y.Y."/>
            <person name="Chang S.B."/>
            <person name="Sakamoto S."/>
            <person name="Ohme-Takagi M."/>
            <person name="Yagi M."/>
            <person name="Zeng S.J."/>
            <person name="Shen C.Y."/>
            <person name="Yeh C.M."/>
            <person name="Luo Y.B."/>
            <person name="Tsai W.C."/>
            <person name="Van de Peer Y."/>
            <person name="Liu Z.J."/>
        </authorList>
    </citation>
    <scope>NUCLEOTIDE SEQUENCE [LARGE SCALE GENOMIC DNA]</scope>
    <source>
        <strain evidence="8">cv. Shenzhen</strain>
        <tissue evidence="7">Stem</tissue>
    </source>
</reference>
<evidence type="ECO:0000259" key="6">
    <source>
        <dbReference type="Pfam" id="PF17177"/>
    </source>
</evidence>
<feature type="repeat" description="PPR" evidence="4">
    <location>
        <begin position="546"/>
        <end position="580"/>
    </location>
</feature>
<dbReference type="NCBIfam" id="TIGR00756">
    <property type="entry name" value="PPR"/>
    <property type="match status" value="1"/>
</dbReference>
<dbReference type="InterPro" id="IPR002885">
    <property type="entry name" value="PPR_rpt"/>
</dbReference>
<feature type="domain" description="PROP1-like PPR" evidence="6">
    <location>
        <begin position="380"/>
        <end position="498"/>
    </location>
</feature>
<dbReference type="PANTHER" id="PTHR47539">
    <property type="entry name" value="PENTATRICOPEPTIDE REPEAT-CONTAINING PROTEIN OTP51, CHLOROPLASTIC"/>
    <property type="match status" value="1"/>
</dbReference>
<keyword evidence="7" id="KW-0489">Methyltransferase</keyword>
<dbReference type="Gene3D" id="1.25.40.10">
    <property type="entry name" value="Tetratricopeptide repeat domain"/>
    <property type="match status" value="2"/>
</dbReference>
<dbReference type="Gene3D" id="3.10.28.10">
    <property type="entry name" value="Homing endonucleases"/>
    <property type="match status" value="2"/>
</dbReference>
<evidence type="ECO:0000256" key="3">
    <source>
        <dbReference type="ARBA" id="ARBA00023187"/>
    </source>
</evidence>
<dbReference type="Pfam" id="PF17177">
    <property type="entry name" value="PPR_long"/>
    <property type="match status" value="1"/>
</dbReference>
<dbReference type="GO" id="GO:0045292">
    <property type="term" value="P:mRNA cis splicing, via spliceosome"/>
    <property type="evidence" value="ECO:0007669"/>
    <property type="project" value="TreeGrafter"/>
</dbReference>
<dbReference type="PROSITE" id="PS51375">
    <property type="entry name" value="PPR"/>
    <property type="match status" value="2"/>
</dbReference>
<keyword evidence="1" id="KW-0507">mRNA processing</keyword>
<dbReference type="SUPFAM" id="SSF55608">
    <property type="entry name" value="Homing endonucleases"/>
    <property type="match status" value="1"/>
</dbReference>
<dbReference type="AlphaFoldDB" id="A0A2H9ZRR5"/>
<evidence type="ECO:0000259" key="5">
    <source>
        <dbReference type="Pfam" id="PF03161"/>
    </source>
</evidence>
<dbReference type="SUPFAM" id="SSF48452">
    <property type="entry name" value="TPR-like"/>
    <property type="match status" value="1"/>
</dbReference>
<organism evidence="7 8">
    <name type="scientific">Apostasia shenzhenica</name>
    <dbReference type="NCBI Taxonomy" id="1088818"/>
    <lineage>
        <taxon>Eukaryota</taxon>
        <taxon>Viridiplantae</taxon>
        <taxon>Streptophyta</taxon>
        <taxon>Embryophyta</taxon>
        <taxon>Tracheophyta</taxon>
        <taxon>Spermatophyta</taxon>
        <taxon>Magnoliopsida</taxon>
        <taxon>Liliopsida</taxon>
        <taxon>Asparagales</taxon>
        <taxon>Orchidaceae</taxon>
        <taxon>Apostasioideae</taxon>
        <taxon>Apostasia</taxon>
    </lineage>
</organism>
<dbReference type="PANTHER" id="PTHR47539:SF1">
    <property type="entry name" value="PENTATRICOPEPTIDE REPEAT-CONTAINING PROTEIN OTP51, CHLOROPLASTIC"/>
    <property type="match status" value="1"/>
</dbReference>
<evidence type="ECO:0000256" key="1">
    <source>
        <dbReference type="ARBA" id="ARBA00022664"/>
    </source>
</evidence>
<dbReference type="GO" id="GO:0000373">
    <property type="term" value="P:Group II intron splicing"/>
    <property type="evidence" value="ECO:0007669"/>
    <property type="project" value="TreeGrafter"/>
</dbReference>
<dbReference type="EC" id="2.1.1.204" evidence="7"/>
<gene>
    <name evidence="7" type="ORF">AXF42_Ash019745</name>
</gene>
<evidence type="ECO:0000256" key="4">
    <source>
        <dbReference type="PROSITE-ProRule" id="PRU00708"/>
    </source>
</evidence>
<keyword evidence="3" id="KW-0508">mRNA splicing</keyword>
<feature type="domain" description="Homing endonuclease LAGLIDADG" evidence="5">
    <location>
        <begin position="612"/>
        <end position="780"/>
    </location>
</feature>
<evidence type="ECO:0000313" key="7">
    <source>
        <dbReference type="EMBL" id="PKA45984.1"/>
    </source>
</evidence>
<dbReference type="EMBL" id="KZ454627">
    <property type="protein sequence ID" value="PKA45984.1"/>
    <property type="molecule type" value="Genomic_DNA"/>
</dbReference>
<dbReference type="GO" id="GO:0032259">
    <property type="term" value="P:methylation"/>
    <property type="evidence" value="ECO:0007669"/>
    <property type="project" value="UniProtKB-KW"/>
</dbReference>
<dbReference type="GO" id="GO:0008168">
    <property type="term" value="F:methyltransferase activity"/>
    <property type="evidence" value="ECO:0007669"/>
    <property type="project" value="UniProtKB-KW"/>
</dbReference>
<dbReference type="InterPro" id="IPR027434">
    <property type="entry name" value="Homing_endonucl"/>
</dbReference>
<protein>
    <submittedName>
        <fullName evidence="7">Pentatricopeptide repeat-containing protein</fullName>
        <ecNumber evidence="7">2.1.1.204</ecNumber>
    </submittedName>
</protein>
<name>A0A2H9ZRR5_9ASPA</name>
<accession>A0A2H9ZRR5</accession>
<dbReference type="FunFam" id="3.10.28.10:FF:000005">
    <property type="entry name" value="Pentatricopeptide repeat-containing protein At2g15820, chloroplastic"/>
    <property type="match status" value="1"/>
</dbReference>
<evidence type="ECO:0000313" key="8">
    <source>
        <dbReference type="Proteomes" id="UP000236161"/>
    </source>
</evidence>
<dbReference type="OrthoDB" id="2020589at2759"/>
<keyword evidence="2" id="KW-0677">Repeat</keyword>
<sequence length="848" mass="98000">MSLCLTHELSALFSPSLLRRPQGTIPRCRFHSANCSFFSSATYLRRGLTSLHLLPRFLPPPMVSSRPVEPLKFQEELEDVESVACSEFGGEEEDEEDIGHFKPEFLPDNQVEKDTRHVSSSEIEVMQLEDLPEQWRRARIAWLCKELPAHKQGTVVRILNAQRKWVRQGEATYIAVHFIRIRENEAAYRNPFLFYFCISVCRCRYGRVYNWMTQQHWFHFNFALATKLADYLGKDQKLAKCREIFDSMMNQGRVPSESTFQILIVAYLSAPVEGCVEEASSIYNQMIQLGGYRPRLSLHNSLFRALLGRPRRVSKHHIKQAEFIYHNLLTCDLEVQKDIYSGLIWLHSYQEDVDRERINTLRDEMQRAGYEEGSDVLISILRACSKQGEIEEADKTWFKLLESETALPSQAFVYRMELHSKTGDPMKSLEIFKEMKEQERLINVAVYHKVIEVMTKANEVDIAETLVDEFMESGMKPLNPTFQDLMNMYLRLRMHDKLEQVFFKCLTKCHPNRGIYSIYLESLVMASNLDKAQEIFNEMHATTGANARTCSVMLNGYLAADEYTKALKIYDIMRQKKYEVEQDCMRQIEQFRHQNWKISKTIVRLKLDEEQREILIGLMLGGGAALIKSNEDGKKHAILFKFTEGSDIHSALRMHVHGRFYEWLTPSSRSVEGENEIPYSFSTIAHSCFGFFADQFIYKGRSMVPKLIHRWLSSRVLAYWYVYGGFRVSSGDIVLKLNGANREDIDRILQKFQANSIACKVKRKAKLFWIAFQGSNAALFWKLIEPFIQQNVKNLLIPNSDAIENWISAFQLGLGAAAVYLAPGLCEILLSHAILVEQKNSKGVISID</sequence>
<keyword evidence="8" id="KW-1185">Reference proteome</keyword>
<dbReference type="InterPro" id="IPR004860">
    <property type="entry name" value="LAGLIDADG_dom"/>
</dbReference>